<feature type="domain" description="BED-type" evidence="6">
    <location>
        <begin position="4"/>
        <end position="51"/>
    </location>
</feature>
<feature type="compositionally biased region" description="Polar residues" evidence="5">
    <location>
        <begin position="69"/>
        <end position="84"/>
    </location>
</feature>
<dbReference type="AlphaFoldDB" id="A0AAV6TNX0"/>
<evidence type="ECO:0000313" key="7">
    <source>
        <dbReference type="EMBL" id="KAG8173512.1"/>
    </source>
</evidence>
<evidence type="ECO:0000256" key="1">
    <source>
        <dbReference type="ARBA" id="ARBA00022723"/>
    </source>
</evidence>
<gene>
    <name evidence="7" type="ORF">JTE90_014135</name>
</gene>
<keyword evidence="8" id="KW-1185">Reference proteome</keyword>
<dbReference type="GO" id="GO:0008270">
    <property type="term" value="F:zinc ion binding"/>
    <property type="evidence" value="ECO:0007669"/>
    <property type="project" value="UniProtKB-KW"/>
</dbReference>
<accession>A0AAV6TNX0</accession>
<feature type="region of interest" description="Disordered" evidence="5">
    <location>
        <begin position="63"/>
        <end position="84"/>
    </location>
</feature>
<protein>
    <recommendedName>
        <fullName evidence="6">BED-type domain-containing protein</fullName>
    </recommendedName>
</protein>
<evidence type="ECO:0000256" key="5">
    <source>
        <dbReference type="SAM" id="MobiDB-lite"/>
    </source>
</evidence>
<name>A0AAV6TNX0_9ARAC</name>
<dbReference type="PROSITE" id="PS50808">
    <property type="entry name" value="ZF_BED"/>
    <property type="match status" value="1"/>
</dbReference>
<evidence type="ECO:0000259" key="6">
    <source>
        <dbReference type="PROSITE" id="PS50808"/>
    </source>
</evidence>
<dbReference type="InterPro" id="IPR003656">
    <property type="entry name" value="Znf_BED"/>
</dbReference>
<keyword evidence="3" id="KW-0862">Zinc</keyword>
<comment type="caution">
    <text evidence="7">The sequence shown here is derived from an EMBL/GenBank/DDBJ whole genome shotgun (WGS) entry which is preliminary data.</text>
</comment>
<dbReference type="Pfam" id="PF02892">
    <property type="entry name" value="zf-BED"/>
    <property type="match status" value="1"/>
</dbReference>
<dbReference type="InterPro" id="IPR036236">
    <property type="entry name" value="Znf_C2H2_sf"/>
</dbReference>
<dbReference type="Proteomes" id="UP000827092">
    <property type="component" value="Unassembled WGS sequence"/>
</dbReference>
<evidence type="ECO:0000313" key="8">
    <source>
        <dbReference type="Proteomes" id="UP000827092"/>
    </source>
</evidence>
<dbReference type="SUPFAM" id="SSF57667">
    <property type="entry name" value="beta-beta-alpha zinc fingers"/>
    <property type="match status" value="1"/>
</dbReference>
<proteinExistence type="predicted"/>
<evidence type="ECO:0000256" key="2">
    <source>
        <dbReference type="ARBA" id="ARBA00022771"/>
    </source>
</evidence>
<dbReference type="EMBL" id="JAFNEN010001684">
    <property type="protein sequence ID" value="KAG8173512.1"/>
    <property type="molecule type" value="Genomic_DNA"/>
</dbReference>
<reference evidence="7 8" key="1">
    <citation type="journal article" date="2022" name="Nat. Ecol. Evol.">
        <title>A masculinizing supergene underlies an exaggerated male reproductive morph in a spider.</title>
        <authorList>
            <person name="Hendrickx F."/>
            <person name="De Corte Z."/>
            <person name="Sonet G."/>
            <person name="Van Belleghem S.M."/>
            <person name="Kostlbacher S."/>
            <person name="Vangestel C."/>
        </authorList>
    </citation>
    <scope>NUCLEOTIDE SEQUENCE [LARGE SCALE GENOMIC DNA]</scope>
    <source>
        <strain evidence="7">W744_W776</strain>
    </source>
</reference>
<evidence type="ECO:0000256" key="4">
    <source>
        <dbReference type="PROSITE-ProRule" id="PRU00027"/>
    </source>
</evidence>
<dbReference type="SMART" id="SM00614">
    <property type="entry name" value="ZnF_BED"/>
    <property type="match status" value="1"/>
</dbReference>
<evidence type="ECO:0000256" key="3">
    <source>
        <dbReference type="ARBA" id="ARBA00022833"/>
    </source>
</evidence>
<keyword evidence="2 4" id="KW-0863">Zinc-finger</keyword>
<organism evidence="7 8">
    <name type="scientific">Oedothorax gibbosus</name>
    <dbReference type="NCBI Taxonomy" id="931172"/>
    <lineage>
        <taxon>Eukaryota</taxon>
        <taxon>Metazoa</taxon>
        <taxon>Ecdysozoa</taxon>
        <taxon>Arthropoda</taxon>
        <taxon>Chelicerata</taxon>
        <taxon>Arachnida</taxon>
        <taxon>Araneae</taxon>
        <taxon>Araneomorphae</taxon>
        <taxon>Entelegynae</taxon>
        <taxon>Araneoidea</taxon>
        <taxon>Linyphiidae</taxon>
        <taxon>Erigoninae</taxon>
        <taxon>Oedothorax</taxon>
    </lineage>
</organism>
<sequence>MNRKKKSQYWNHFHIVVTKDKELAKCRICKQPISVKGGSTGNLKRHLERIHALSFPVGFVTPRRLKKPPSNNANVQSSASKNTGQLKDWNAPSIVYPSLVSSISPQTSFTISPCIVSCTTVVPTYSAPVSPVAPTLTDTTTVASTSICSTQVPIKQESNITIDDLDEAYKLGMANIRFSTEITPSDPQEQLSSCGPEMLPGFFGL</sequence>
<keyword evidence="1" id="KW-0479">Metal-binding</keyword>
<dbReference type="GO" id="GO:0003677">
    <property type="term" value="F:DNA binding"/>
    <property type="evidence" value="ECO:0007669"/>
    <property type="project" value="InterPro"/>
</dbReference>